<reference evidence="2" key="1">
    <citation type="journal article" date="2019" name="bioRxiv">
        <title>The Genome of the Zebra Mussel, Dreissena polymorpha: A Resource for Invasive Species Research.</title>
        <authorList>
            <person name="McCartney M.A."/>
            <person name="Auch B."/>
            <person name="Kono T."/>
            <person name="Mallez S."/>
            <person name="Zhang Y."/>
            <person name="Obille A."/>
            <person name="Becker A."/>
            <person name="Abrahante J.E."/>
            <person name="Garbe J."/>
            <person name="Badalamenti J.P."/>
            <person name="Herman A."/>
            <person name="Mangelson H."/>
            <person name="Liachko I."/>
            <person name="Sullivan S."/>
            <person name="Sone E.D."/>
            <person name="Koren S."/>
            <person name="Silverstein K.A.T."/>
            <person name="Beckman K.B."/>
            <person name="Gohl D.M."/>
        </authorList>
    </citation>
    <scope>NUCLEOTIDE SEQUENCE</scope>
    <source>
        <strain evidence="2">Duluth1</strain>
        <tissue evidence="2">Whole animal</tissue>
    </source>
</reference>
<evidence type="ECO:0000313" key="3">
    <source>
        <dbReference type="Proteomes" id="UP000828390"/>
    </source>
</evidence>
<proteinExistence type="predicted"/>
<protein>
    <submittedName>
        <fullName evidence="2">Uncharacterized protein</fullName>
    </submittedName>
</protein>
<accession>A0A9D4E8R1</accession>
<dbReference type="Proteomes" id="UP000828390">
    <property type="component" value="Unassembled WGS sequence"/>
</dbReference>
<keyword evidence="1" id="KW-1133">Transmembrane helix</keyword>
<keyword evidence="1" id="KW-0812">Transmembrane</keyword>
<sequence length="57" mass="6309">MPMDSYFQSRSMSTVFKGDVITFSICGIVPALVFGSEPERRYPSFDCTEVGPLPLTT</sequence>
<organism evidence="2 3">
    <name type="scientific">Dreissena polymorpha</name>
    <name type="common">Zebra mussel</name>
    <name type="synonym">Mytilus polymorpha</name>
    <dbReference type="NCBI Taxonomy" id="45954"/>
    <lineage>
        <taxon>Eukaryota</taxon>
        <taxon>Metazoa</taxon>
        <taxon>Spiralia</taxon>
        <taxon>Lophotrochozoa</taxon>
        <taxon>Mollusca</taxon>
        <taxon>Bivalvia</taxon>
        <taxon>Autobranchia</taxon>
        <taxon>Heteroconchia</taxon>
        <taxon>Euheterodonta</taxon>
        <taxon>Imparidentia</taxon>
        <taxon>Neoheterodontei</taxon>
        <taxon>Myida</taxon>
        <taxon>Dreissenoidea</taxon>
        <taxon>Dreissenidae</taxon>
        <taxon>Dreissena</taxon>
    </lineage>
</organism>
<name>A0A9D4E8R1_DREPO</name>
<keyword evidence="3" id="KW-1185">Reference proteome</keyword>
<dbReference type="AlphaFoldDB" id="A0A9D4E8R1"/>
<feature type="transmembrane region" description="Helical" evidence="1">
    <location>
        <begin position="20"/>
        <end position="36"/>
    </location>
</feature>
<reference evidence="2" key="2">
    <citation type="submission" date="2020-11" db="EMBL/GenBank/DDBJ databases">
        <authorList>
            <person name="McCartney M.A."/>
            <person name="Auch B."/>
            <person name="Kono T."/>
            <person name="Mallez S."/>
            <person name="Becker A."/>
            <person name="Gohl D.M."/>
            <person name="Silverstein K.A.T."/>
            <person name="Koren S."/>
            <person name="Bechman K.B."/>
            <person name="Herman A."/>
            <person name="Abrahante J.E."/>
            <person name="Garbe J."/>
        </authorList>
    </citation>
    <scope>NUCLEOTIDE SEQUENCE</scope>
    <source>
        <strain evidence="2">Duluth1</strain>
        <tissue evidence="2">Whole animal</tissue>
    </source>
</reference>
<gene>
    <name evidence="2" type="ORF">DPMN_176638</name>
</gene>
<dbReference type="EMBL" id="JAIWYP010000009">
    <property type="protein sequence ID" value="KAH3775238.1"/>
    <property type="molecule type" value="Genomic_DNA"/>
</dbReference>
<comment type="caution">
    <text evidence="2">The sequence shown here is derived from an EMBL/GenBank/DDBJ whole genome shotgun (WGS) entry which is preliminary data.</text>
</comment>
<evidence type="ECO:0000256" key="1">
    <source>
        <dbReference type="SAM" id="Phobius"/>
    </source>
</evidence>
<evidence type="ECO:0000313" key="2">
    <source>
        <dbReference type="EMBL" id="KAH3775238.1"/>
    </source>
</evidence>
<keyword evidence="1" id="KW-0472">Membrane</keyword>